<evidence type="ECO:0000313" key="12">
    <source>
        <dbReference type="Proteomes" id="UP000002484"/>
    </source>
</evidence>
<evidence type="ECO:0000256" key="9">
    <source>
        <dbReference type="ARBA" id="ARBA00023310"/>
    </source>
</evidence>
<evidence type="ECO:0000256" key="5">
    <source>
        <dbReference type="ARBA" id="ARBA00022781"/>
    </source>
</evidence>
<dbReference type="CDD" id="cd12151">
    <property type="entry name" value="F1-ATPase_gamma"/>
    <property type="match status" value="1"/>
</dbReference>
<keyword evidence="8 10" id="KW-0139">CF(1)</keyword>
<dbReference type="PANTHER" id="PTHR11693:SF22">
    <property type="entry name" value="ATP SYNTHASE SUBUNIT GAMMA, MITOCHONDRIAL"/>
    <property type="match status" value="1"/>
</dbReference>
<dbReference type="HOGENOM" id="CLU_050669_0_0_11"/>
<evidence type="ECO:0000256" key="7">
    <source>
        <dbReference type="ARBA" id="ARBA00023136"/>
    </source>
</evidence>
<dbReference type="NCBIfam" id="TIGR01146">
    <property type="entry name" value="ATPsyn_F1gamma"/>
    <property type="match status" value="1"/>
</dbReference>
<dbReference type="GO" id="GO:0045259">
    <property type="term" value="C:proton-transporting ATP synthase complex"/>
    <property type="evidence" value="ECO:0007669"/>
    <property type="project" value="UniProtKB-KW"/>
</dbReference>
<dbReference type="EMBL" id="CP002299">
    <property type="protein sequence ID" value="ADP79012.1"/>
    <property type="molecule type" value="Genomic_DNA"/>
</dbReference>
<proteinExistence type="inferred from homology"/>
<dbReference type="KEGG" id="fri:FraEuI1c_0939"/>
<keyword evidence="9 10" id="KW-0066">ATP synthesis</keyword>
<dbReference type="HAMAP" id="MF_00815">
    <property type="entry name" value="ATP_synth_gamma_bact"/>
    <property type="match status" value="1"/>
</dbReference>
<dbReference type="PROSITE" id="PS00153">
    <property type="entry name" value="ATPASE_GAMMA"/>
    <property type="match status" value="1"/>
</dbReference>
<dbReference type="FunCoup" id="E3IXJ5">
    <property type="interactions" value="412"/>
</dbReference>
<keyword evidence="4 10" id="KW-0813">Transport</keyword>
<evidence type="ECO:0000256" key="4">
    <source>
        <dbReference type="ARBA" id="ARBA00022448"/>
    </source>
</evidence>
<dbReference type="InterPro" id="IPR035968">
    <property type="entry name" value="ATP_synth_F1_ATPase_gsu"/>
</dbReference>
<sequence length="298" mass="32220">MAGQLRQYRRRIRTVQSTKKITRAMELIAASRIVKARTRVAASRPYAQEITRVISAVASQSTIKHPLTTERTGVTRAAVVVVTSDRGLAGGYSSNAIRRAGELMELLDDEGKSVALYVVGRKGVTYYRFRNRAIAGEFTGFTEQPTYADAKAVADELLAAFAVPEADGGVGEIHVVYTEYVSALTQTPGAHRLLPMKLTESDEPPAGGPLPVYEFEPSAEGVLDALLPRYVESRLYVALLEAAASESASRQRAMKSATDNATELIRTYTRLANRARQEAITQEISEIVGGANALADAG</sequence>
<dbReference type="InterPro" id="IPR000131">
    <property type="entry name" value="ATP_synth_F1_gsu"/>
</dbReference>
<dbReference type="eggNOG" id="COG0224">
    <property type="taxonomic scope" value="Bacteria"/>
</dbReference>
<evidence type="ECO:0000256" key="1">
    <source>
        <dbReference type="ARBA" id="ARBA00003456"/>
    </source>
</evidence>
<dbReference type="GO" id="GO:0042777">
    <property type="term" value="P:proton motive force-driven plasma membrane ATP synthesis"/>
    <property type="evidence" value="ECO:0007669"/>
    <property type="project" value="UniProtKB-UniRule"/>
</dbReference>
<comment type="subunit">
    <text evidence="10">F-type ATPases have 2 components, CF(1) - the catalytic core - and CF(0) - the membrane proton channel. CF(1) has five subunits: alpha(3), beta(3), gamma(1), delta(1), epsilon(1). CF(0) has three main subunits: a, b and c.</text>
</comment>
<dbReference type="AlphaFoldDB" id="E3IXJ5"/>
<keyword evidence="10" id="KW-1003">Cell membrane</keyword>
<comment type="subcellular location">
    <subcellularLocation>
        <location evidence="10">Cell membrane</location>
        <topology evidence="10">Peripheral membrane protein</topology>
    </subcellularLocation>
    <subcellularLocation>
        <location evidence="2">Membrane</location>
        <topology evidence="2">Peripheral membrane protein</topology>
    </subcellularLocation>
</comment>
<keyword evidence="7 10" id="KW-0472">Membrane</keyword>
<dbReference type="SUPFAM" id="SSF52943">
    <property type="entry name" value="ATP synthase (F1-ATPase), gamma subunit"/>
    <property type="match status" value="1"/>
</dbReference>
<dbReference type="STRING" id="298654.FraEuI1c_0939"/>
<keyword evidence="12" id="KW-1185">Reference proteome</keyword>
<dbReference type="GO" id="GO:0005886">
    <property type="term" value="C:plasma membrane"/>
    <property type="evidence" value="ECO:0007669"/>
    <property type="project" value="UniProtKB-SubCell"/>
</dbReference>
<dbReference type="Gene3D" id="1.10.287.80">
    <property type="entry name" value="ATP synthase, gamma subunit, helix hairpin domain"/>
    <property type="match status" value="1"/>
</dbReference>
<dbReference type="Proteomes" id="UP000002484">
    <property type="component" value="Chromosome"/>
</dbReference>
<dbReference type="InParanoid" id="E3IXJ5"/>
<gene>
    <name evidence="10" type="primary">atpG</name>
    <name evidence="11" type="ordered locus">FraEuI1c_0939</name>
</gene>
<evidence type="ECO:0000256" key="2">
    <source>
        <dbReference type="ARBA" id="ARBA00004170"/>
    </source>
</evidence>
<comment type="similarity">
    <text evidence="3 10">Belongs to the ATPase gamma chain family.</text>
</comment>
<dbReference type="NCBIfam" id="NF004145">
    <property type="entry name" value="PRK05621.1-2"/>
    <property type="match status" value="1"/>
</dbReference>
<evidence type="ECO:0000256" key="10">
    <source>
        <dbReference type="HAMAP-Rule" id="MF_00815"/>
    </source>
</evidence>
<keyword evidence="6 10" id="KW-0406">Ion transport</keyword>
<dbReference type="GO" id="GO:0005524">
    <property type="term" value="F:ATP binding"/>
    <property type="evidence" value="ECO:0007669"/>
    <property type="project" value="UniProtKB-UniRule"/>
</dbReference>
<dbReference type="RefSeq" id="WP_013422133.1">
    <property type="nucleotide sequence ID" value="NC_014666.1"/>
</dbReference>
<dbReference type="Pfam" id="PF00231">
    <property type="entry name" value="ATP-synt"/>
    <property type="match status" value="1"/>
</dbReference>
<dbReference type="OrthoDB" id="9812769at2"/>
<evidence type="ECO:0000256" key="8">
    <source>
        <dbReference type="ARBA" id="ARBA00023196"/>
    </source>
</evidence>
<dbReference type="Gene3D" id="3.40.1380.10">
    <property type="match status" value="1"/>
</dbReference>
<name>E3IXJ5_PSEI1</name>
<organism evidence="11 12">
    <name type="scientific">Pseudofrankia inefficax (strain DSM 45817 / CECT 9037 / DDB 130130 / EuI1c)</name>
    <name type="common">Frankia inefficax</name>
    <dbReference type="NCBI Taxonomy" id="298654"/>
    <lineage>
        <taxon>Bacteria</taxon>
        <taxon>Bacillati</taxon>
        <taxon>Actinomycetota</taxon>
        <taxon>Actinomycetes</taxon>
        <taxon>Frankiales</taxon>
        <taxon>Frankiaceae</taxon>
        <taxon>Pseudofrankia</taxon>
    </lineage>
</organism>
<reference evidence="11 12" key="1">
    <citation type="submission" date="2010-10" db="EMBL/GenBank/DDBJ databases">
        <title>Complete sequence of Frankia sp. EuI1c.</title>
        <authorList>
            <consortium name="US DOE Joint Genome Institute"/>
            <person name="Lucas S."/>
            <person name="Copeland A."/>
            <person name="Lapidus A."/>
            <person name="Cheng J.-F."/>
            <person name="Bruce D."/>
            <person name="Goodwin L."/>
            <person name="Pitluck S."/>
            <person name="Chertkov O."/>
            <person name="Detter J.C."/>
            <person name="Han C."/>
            <person name="Tapia R."/>
            <person name="Land M."/>
            <person name="Hauser L."/>
            <person name="Jeffries C."/>
            <person name="Kyrpides N."/>
            <person name="Ivanova N."/>
            <person name="Mikhailova N."/>
            <person name="Beauchemin N."/>
            <person name="Sen A."/>
            <person name="Sur S.A."/>
            <person name="Gtari M."/>
            <person name="Wall L."/>
            <person name="Tisa L."/>
            <person name="Woyke T."/>
        </authorList>
    </citation>
    <scope>NUCLEOTIDE SEQUENCE [LARGE SCALE GENOMIC DNA]</scope>
    <source>
        <strain evidence="12">DSM 45817 / CECT 9037 / EuI1c</strain>
    </source>
</reference>
<evidence type="ECO:0000256" key="3">
    <source>
        <dbReference type="ARBA" id="ARBA00007681"/>
    </source>
</evidence>
<dbReference type="InterPro" id="IPR023632">
    <property type="entry name" value="ATP_synth_F1_gsu_CS"/>
</dbReference>
<dbReference type="PANTHER" id="PTHR11693">
    <property type="entry name" value="ATP SYNTHASE GAMMA CHAIN"/>
    <property type="match status" value="1"/>
</dbReference>
<evidence type="ECO:0000256" key="6">
    <source>
        <dbReference type="ARBA" id="ARBA00023065"/>
    </source>
</evidence>
<dbReference type="GO" id="GO:0046933">
    <property type="term" value="F:proton-transporting ATP synthase activity, rotational mechanism"/>
    <property type="evidence" value="ECO:0007669"/>
    <property type="project" value="UniProtKB-UniRule"/>
</dbReference>
<keyword evidence="5 10" id="KW-0375">Hydrogen ion transport</keyword>
<comment type="function">
    <text evidence="1 10">Produces ATP from ADP in the presence of a proton gradient across the membrane. The gamma chain is believed to be important in regulating ATPase activity and the flow of protons through the CF(0) complex.</text>
</comment>
<dbReference type="PRINTS" id="PR00126">
    <property type="entry name" value="ATPASEGAMMA"/>
</dbReference>
<protein>
    <recommendedName>
        <fullName evidence="10">ATP synthase gamma chain</fullName>
    </recommendedName>
    <alternativeName>
        <fullName evidence="10">ATP synthase F1 sector gamma subunit</fullName>
    </alternativeName>
    <alternativeName>
        <fullName evidence="10">F-ATPase gamma subunit</fullName>
    </alternativeName>
</protein>
<evidence type="ECO:0000313" key="11">
    <source>
        <dbReference type="EMBL" id="ADP79012.1"/>
    </source>
</evidence>
<accession>E3IXJ5</accession>